<organism evidence="3 4">
    <name type="scientific">Brassica napus</name>
    <name type="common">Rape</name>
    <dbReference type="NCBI Taxonomy" id="3708"/>
    <lineage>
        <taxon>Eukaryota</taxon>
        <taxon>Viridiplantae</taxon>
        <taxon>Streptophyta</taxon>
        <taxon>Embryophyta</taxon>
        <taxon>Tracheophyta</taxon>
        <taxon>Spermatophyta</taxon>
        <taxon>Magnoliopsida</taxon>
        <taxon>eudicotyledons</taxon>
        <taxon>Gunneridae</taxon>
        <taxon>Pentapetalae</taxon>
        <taxon>rosids</taxon>
        <taxon>malvids</taxon>
        <taxon>Brassicales</taxon>
        <taxon>Brassicaceae</taxon>
        <taxon>Brassiceae</taxon>
        <taxon>Brassica</taxon>
    </lineage>
</organism>
<evidence type="ECO:0000256" key="1">
    <source>
        <dbReference type="SAM" id="MobiDB-lite"/>
    </source>
</evidence>
<proteinExistence type="predicted"/>
<sequence>DTCFHPRLRGDTCRKIVAPPLILVIVGALTFGSTGANQASIAPLVITAIIFWLLIPERINRRGEISSVTVNRAKSRQRKAVEAFTPRKLEPTTAELKKLPRHGDKDRRRRIFESLRLPEKKNGLLKSSPRHPSRSRVVTPRPKPASG</sequence>
<evidence type="ECO:0000313" key="4">
    <source>
        <dbReference type="Proteomes" id="UP000824890"/>
    </source>
</evidence>
<feature type="region of interest" description="Disordered" evidence="1">
    <location>
        <begin position="69"/>
        <end position="147"/>
    </location>
</feature>
<protein>
    <submittedName>
        <fullName evidence="3">Uncharacterized protein</fullName>
    </submittedName>
</protein>
<dbReference type="EMBL" id="JAGKQM010000004">
    <property type="protein sequence ID" value="KAH0928946.1"/>
    <property type="molecule type" value="Genomic_DNA"/>
</dbReference>
<reference evidence="3 4" key="1">
    <citation type="submission" date="2021-05" db="EMBL/GenBank/DDBJ databases">
        <title>Genome Assembly of Synthetic Allotetraploid Brassica napus Reveals Homoeologous Exchanges between Subgenomes.</title>
        <authorList>
            <person name="Davis J.T."/>
        </authorList>
    </citation>
    <scope>NUCLEOTIDE SEQUENCE [LARGE SCALE GENOMIC DNA]</scope>
    <source>
        <strain evidence="4">cv. Da-Ae</strain>
        <tissue evidence="3">Seedling</tissue>
    </source>
</reference>
<evidence type="ECO:0000256" key="2">
    <source>
        <dbReference type="SAM" id="Phobius"/>
    </source>
</evidence>
<feature type="transmembrane region" description="Helical" evidence="2">
    <location>
        <begin position="39"/>
        <end position="55"/>
    </location>
</feature>
<feature type="non-terminal residue" evidence="3">
    <location>
        <position position="1"/>
    </location>
</feature>
<keyword evidence="2" id="KW-1133">Transmembrane helix</keyword>
<keyword evidence="4" id="KW-1185">Reference proteome</keyword>
<comment type="caution">
    <text evidence="3">The sequence shown here is derived from an EMBL/GenBank/DDBJ whole genome shotgun (WGS) entry which is preliminary data.</text>
</comment>
<feature type="transmembrane region" description="Helical" evidence="2">
    <location>
        <begin position="16"/>
        <end position="33"/>
    </location>
</feature>
<gene>
    <name evidence="3" type="ORF">HID58_014673</name>
</gene>
<name>A0ABQ8DHZ3_BRANA</name>
<feature type="compositionally biased region" description="Basic and acidic residues" evidence="1">
    <location>
        <begin position="79"/>
        <end position="122"/>
    </location>
</feature>
<keyword evidence="2" id="KW-0812">Transmembrane</keyword>
<accession>A0ABQ8DHZ3</accession>
<keyword evidence="2" id="KW-0472">Membrane</keyword>
<dbReference type="Proteomes" id="UP000824890">
    <property type="component" value="Unassembled WGS sequence"/>
</dbReference>
<evidence type="ECO:0000313" key="3">
    <source>
        <dbReference type="EMBL" id="KAH0928946.1"/>
    </source>
</evidence>